<proteinExistence type="predicted"/>
<evidence type="ECO:0000313" key="2">
    <source>
        <dbReference type="EMBL" id="XBH20408.1"/>
    </source>
</evidence>
<sequence>MNNSNDQAVNRAVLVDEFSPEEVDRVVRQMELISAEPSRYRRLIAAREIFSHYDLPQDDPTHATPEVEDSLGSSDCPWEEDLASSLQVLEEAAFMAVRYSVEFKIVKSQERIRLEPNFKGPDSSDPVDTDQVKTSTVTAWIALAEKVQSPFFKALLSHLAFQSQAKDAHIHARIAVSSYLTAARAETRAADKVYLLRTAIHLARSIKNQSMSKSAMEDLEILAESLLTSKRKSVGAAREALTTLVSLHSPRALDLAKQASLLWGETPVGGVFWELWLTADTGRNNHDQIWHQRISTVIKAAESSTSNQVRATRLADALALAEQSGLPELREQVSVMLQGVRKLDLEYMNIRASSYQFEEQFEEMVAALLLDPIIADYVHDFPLQCSEQTTHENKDSSFPPWYLRLNALASSTAPLGDFEKNRKIVEAQNNLAPLTALFPISLQTSEGLPLYTPKTEEERFDLDLVAWEIQLLDQWAPVLFEALHRTIDNSIPSLEELSQVLSFDGKTTTISAQLTGSFLRFWSGDSSGALHTALPMVEALVREAVLRADRGIFRLQKNQVPGQYVGLGVLLELFFESYNVGENDQRFLKSIYKHPGGWNLRNQLFHGYLPNIHGSKVAGVVLYSILRILVLSAVSAEDTSDQSEASKSEA</sequence>
<reference evidence="2" key="1">
    <citation type="submission" date="2024-02" db="EMBL/GenBank/DDBJ databases">
        <title>Tomenella chthoni gen. nov. sp. nov., a member of the family Jonesiaceae isolated from bat guano.</title>
        <authorList>
            <person name="Miller S.L."/>
            <person name="King J."/>
            <person name="Sankaranarayanan K."/>
            <person name="Lawson P.A."/>
        </authorList>
    </citation>
    <scope>NUCLEOTIDE SEQUENCE</scope>
    <source>
        <strain evidence="2">BS-20</strain>
    </source>
</reference>
<protein>
    <recommendedName>
        <fullName evidence="3">DUF4209 domain-containing protein</fullName>
    </recommendedName>
</protein>
<feature type="region of interest" description="Disordered" evidence="1">
    <location>
        <begin position="54"/>
        <end position="74"/>
    </location>
</feature>
<evidence type="ECO:0008006" key="3">
    <source>
        <dbReference type="Google" id="ProtNLM"/>
    </source>
</evidence>
<name>A0AAU7DRG7_9MICO</name>
<dbReference type="AlphaFoldDB" id="A0AAU7DRG7"/>
<gene>
    <name evidence="2" type="ORF">V5R04_09120</name>
</gene>
<accession>A0AAU7DRG7</accession>
<dbReference type="EMBL" id="CP146203">
    <property type="protein sequence ID" value="XBH20408.1"/>
    <property type="molecule type" value="Genomic_DNA"/>
</dbReference>
<evidence type="ECO:0000256" key="1">
    <source>
        <dbReference type="SAM" id="MobiDB-lite"/>
    </source>
</evidence>
<organism evidence="2">
    <name type="scientific">Jonesiaceae bacterium BS-20</name>
    <dbReference type="NCBI Taxonomy" id="3120821"/>
    <lineage>
        <taxon>Bacteria</taxon>
        <taxon>Bacillati</taxon>
        <taxon>Actinomycetota</taxon>
        <taxon>Actinomycetes</taxon>
        <taxon>Micrococcales</taxon>
        <taxon>Jonesiaceae</taxon>
    </lineage>
</organism>